<proteinExistence type="inferred from homology"/>
<comment type="caution">
    <text evidence="23">The sequence shown here is derived from an EMBL/GenBank/DDBJ whole genome shotgun (WGS) entry which is preliminary data.</text>
</comment>
<dbReference type="InterPro" id="IPR000270">
    <property type="entry name" value="PB1_dom"/>
</dbReference>
<keyword evidence="3" id="KW-0813">Transport</keyword>
<keyword evidence="8" id="KW-0418">Kinase</keyword>
<evidence type="ECO:0000256" key="7">
    <source>
        <dbReference type="ARBA" id="ARBA00022741"/>
    </source>
</evidence>
<sequence length="843" mass="95945">MSEPPFTIRIRSENNQDMDWMVKPDEVTFLQTLEVFSQIMPQSSPTAFEYEDEDGDRITVRSDEEMRDMFNYYFGELSEEDRARGLLPPLIIFPKHPKTPQIRNIHGLKIRTGSQAEDKGDAPCQPQKPSQNSKNPAEVGFESILSCGQITKESLHYVQMLGFGNGGKVYRAIHKPSSQVMAVKEIELDISVAIQKQIISELEILYKCNSRMIISFFGAFFFDNKISICTEFMDGGSLDQYMPVDERALGQISLCVIEGMLYMWNLKVLHRDIKPYNILVNSAGQVKLCDFGVSTQLEKSIATTFLGTNVYMAPERLQGYDYGTPAEVWSYGVTLFELATGKLPFASLNMTDPNVQLQPFHVMKVILEEPHMKLPAEQFSQSLIDFVHRCLHKMPALRLSGQDLLFSTPGRTVIQSSLKSYSSSTNHTNVLPSNSYSLHSGHLGFNSFQIRHMSSKNFFQTVIDNIKQEMKKSKEMKDSIAKFKEETQKLEESEALKQARKKFESIEEETLKSSTAIRKTLGDIKEKVSETVEEAQKTEFVKKGIETATKAAESIQKSGQAIGQSDAFRQISQGVKTAKEEFDEITLSRARHYKAPGILLKRSDLSMKPRDDKDVAADEHSTGVVLHKDSKFYQSWQNFKENNQYVNKLFDLKAKYDESDHVMVRATKFFTDKVSQVFGGVFTKTEMSEVLTEICKIDPNFNREEFLRLCEREIIPNILEALVRGDLDVLKDWCYEGPYNTLAHPIEQAKRAGYKFDSKVLDVSQADVIAGKIMEQGPVLVINFNAQQIMVVRDSKDKVIEGDPDKILRIMYVWALCRDQEELNPRAAWKLMDISASSSEQWL</sequence>
<comment type="similarity">
    <text evidence="2">Belongs to the Tim44 family.</text>
</comment>
<evidence type="ECO:0000256" key="20">
    <source>
        <dbReference type="SAM" id="Coils"/>
    </source>
</evidence>
<dbReference type="Gene3D" id="3.10.20.90">
    <property type="entry name" value="Phosphatidylinositol 3-kinase Catalytic Subunit, Chain A, domain 1"/>
    <property type="match status" value="1"/>
</dbReference>
<evidence type="ECO:0000256" key="16">
    <source>
        <dbReference type="ARBA" id="ARBA00057148"/>
    </source>
</evidence>
<evidence type="ECO:0000256" key="18">
    <source>
        <dbReference type="ARBA" id="ARBA00074309"/>
    </source>
</evidence>
<comment type="subunit">
    <text evidence="17">Probable component of the PAM complex at least composed of a mitochondrial HSP70 protein, GRPEL1 or GRPEL2, TIMM44, TIMM16/PAM16 and TIMM14/DNAJC19. The complex interacts with the TIMM23 component of the TIM23 complex. Interacts with SLC25A4/ANT1 and SLC25A5/ANT2; leading to inhibit the presequence translocase TIMM23, thereby promoting stabilization of PINK1.</text>
</comment>
<dbReference type="PANTHER" id="PTHR10721:SF1">
    <property type="entry name" value="MITOCHONDRIAL IMPORT INNER MEMBRANE TRANSLOCASE SUBUNIT TIM44"/>
    <property type="match status" value="1"/>
</dbReference>
<comment type="function">
    <text evidence="16">Essential component of the PAM complex, a complex required for the translocation of transit peptide-containing proteins from the inner membrane into the mitochondrial matrix in an ATP-dependent manner. Recruits mitochondrial HSP70 to drive protein translocation into the matrix using ATP as an energy source.</text>
</comment>
<evidence type="ECO:0000256" key="3">
    <source>
        <dbReference type="ARBA" id="ARBA00022448"/>
    </source>
</evidence>
<evidence type="ECO:0000256" key="9">
    <source>
        <dbReference type="ARBA" id="ARBA00022792"/>
    </source>
</evidence>
<dbReference type="GO" id="GO:0005524">
    <property type="term" value="F:ATP binding"/>
    <property type="evidence" value="ECO:0007669"/>
    <property type="project" value="UniProtKB-UniRule"/>
</dbReference>
<keyword evidence="11" id="KW-0653">Protein transport</keyword>
<evidence type="ECO:0000256" key="12">
    <source>
        <dbReference type="ARBA" id="ARBA00022946"/>
    </source>
</evidence>
<keyword evidence="20" id="KW-0175">Coiled coil</keyword>
<keyword evidence="6" id="KW-0808">Transferase</keyword>
<evidence type="ECO:0000313" key="23">
    <source>
        <dbReference type="EMBL" id="CAL1537457.1"/>
    </source>
</evidence>
<feature type="coiled-coil region" evidence="20">
    <location>
        <begin position="466"/>
        <end position="509"/>
    </location>
</feature>
<keyword evidence="15" id="KW-0472">Membrane</keyword>
<keyword evidence="13" id="KW-0811">Translocation</keyword>
<evidence type="ECO:0000256" key="5">
    <source>
        <dbReference type="ARBA" id="ARBA00022553"/>
    </source>
</evidence>
<dbReference type="AlphaFoldDB" id="A0AAV2HTP4"/>
<keyword evidence="7 19" id="KW-0547">Nucleotide-binding</keyword>
<reference evidence="23 24" key="1">
    <citation type="submission" date="2024-04" db="EMBL/GenBank/DDBJ databases">
        <authorList>
            <consortium name="Genoscope - CEA"/>
            <person name="William W."/>
        </authorList>
    </citation>
    <scope>NUCLEOTIDE SEQUENCE [LARGE SCALE GENOMIC DNA]</scope>
</reference>
<dbReference type="Gene3D" id="1.10.510.10">
    <property type="entry name" value="Transferase(Phosphotransferase) domain 1"/>
    <property type="match status" value="1"/>
</dbReference>
<organism evidence="23 24">
    <name type="scientific">Lymnaea stagnalis</name>
    <name type="common">Great pond snail</name>
    <name type="synonym">Helix stagnalis</name>
    <dbReference type="NCBI Taxonomy" id="6523"/>
    <lineage>
        <taxon>Eukaryota</taxon>
        <taxon>Metazoa</taxon>
        <taxon>Spiralia</taxon>
        <taxon>Lophotrochozoa</taxon>
        <taxon>Mollusca</taxon>
        <taxon>Gastropoda</taxon>
        <taxon>Heterobranchia</taxon>
        <taxon>Euthyneura</taxon>
        <taxon>Panpulmonata</taxon>
        <taxon>Hygrophila</taxon>
        <taxon>Lymnaeoidea</taxon>
        <taxon>Lymnaeidae</taxon>
        <taxon>Lymnaea</taxon>
    </lineage>
</organism>
<dbReference type="SUPFAM" id="SSF54277">
    <property type="entry name" value="CAD &amp; PB1 domains"/>
    <property type="match status" value="1"/>
</dbReference>
<dbReference type="InterPro" id="IPR032710">
    <property type="entry name" value="NTF2-like_dom_sf"/>
</dbReference>
<dbReference type="InterPro" id="IPR007379">
    <property type="entry name" value="Tim44-like_dom"/>
</dbReference>
<dbReference type="GO" id="GO:0030150">
    <property type="term" value="P:protein import into mitochondrial matrix"/>
    <property type="evidence" value="ECO:0007669"/>
    <property type="project" value="TreeGrafter"/>
</dbReference>
<protein>
    <recommendedName>
        <fullName evidence="18">Mitochondrial import inner membrane translocase subunit TIM44</fullName>
    </recommendedName>
</protein>
<dbReference type="PROSITE" id="PS00108">
    <property type="entry name" value="PROTEIN_KINASE_ST"/>
    <property type="match status" value="1"/>
</dbReference>
<dbReference type="GO" id="GO:0051087">
    <property type="term" value="F:protein-folding chaperone binding"/>
    <property type="evidence" value="ECO:0007669"/>
    <property type="project" value="TreeGrafter"/>
</dbReference>
<dbReference type="GO" id="GO:0005743">
    <property type="term" value="C:mitochondrial inner membrane"/>
    <property type="evidence" value="ECO:0007669"/>
    <property type="project" value="UniProtKB-SubCell"/>
</dbReference>
<keyword evidence="9" id="KW-0999">Mitochondrion inner membrane</keyword>
<dbReference type="Pfam" id="PF04280">
    <property type="entry name" value="Tim44"/>
    <property type="match status" value="1"/>
</dbReference>
<evidence type="ECO:0000259" key="22">
    <source>
        <dbReference type="PROSITE" id="PS50011"/>
    </source>
</evidence>
<evidence type="ECO:0000313" key="24">
    <source>
        <dbReference type="Proteomes" id="UP001497497"/>
    </source>
</evidence>
<dbReference type="SUPFAM" id="SSF54427">
    <property type="entry name" value="NTF2-like"/>
    <property type="match status" value="1"/>
</dbReference>
<accession>A0AAV2HTP4</accession>
<keyword evidence="12" id="KW-0809">Transit peptide</keyword>
<evidence type="ECO:0000256" key="21">
    <source>
        <dbReference type="SAM" id="MobiDB-lite"/>
    </source>
</evidence>
<evidence type="ECO:0000256" key="14">
    <source>
        <dbReference type="ARBA" id="ARBA00023128"/>
    </source>
</evidence>
<dbReference type="Pfam" id="PF00564">
    <property type="entry name" value="PB1"/>
    <property type="match status" value="1"/>
</dbReference>
<evidence type="ECO:0000256" key="2">
    <source>
        <dbReference type="ARBA" id="ARBA00009597"/>
    </source>
</evidence>
<keyword evidence="14" id="KW-0496">Mitochondrion</keyword>
<dbReference type="PROSITE" id="PS00107">
    <property type="entry name" value="PROTEIN_KINASE_ATP"/>
    <property type="match status" value="1"/>
</dbReference>
<keyword evidence="5" id="KW-0597">Phosphoprotein</keyword>
<dbReference type="EMBL" id="CAXITT010000263">
    <property type="protein sequence ID" value="CAL1537457.1"/>
    <property type="molecule type" value="Genomic_DNA"/>
</dbReference>
<evidence type="ECO:0000256" key="15">
    <source>
        <dbReference type="ARBA" id="ARBA00023136"/>
    </source>
</evidence>
<dbReference type="Pfam" id="PF00069">
    <property type="entry name" value="Pkinase"/>
    <property type="match status" value="1"/>
</dbReference>
<feature type="region of interest" description="Disordered" evidence="21">
    <location>
        <begin position="114"/>
        <end position="137"/>
    </location>
</feature>
<evidence type="ECO:0000256" key="4">
    <source>
        <dbReference type="ARBA" id="ARBA00022527"/>
    </source>
</evidence>
<evidence type="ECO:0000256" key="19">
    <source>
        <dbReference type="PROSITE-ProRule" id="PRU10141"/>
    </source>
</evidence>
<evidence type="ECO:0000256" key="10">
    <source>
        <dbReference type="ARBA" id="ARBA00022840"/>
    </source>
</evidence>
<dbReference type="PROSITE" id="PS50011">
    <property type="entry name" value="PROTEIN_KINASE_DOM"/>
    <property type="match status" value="1"/>
</dbReference>
<dbReference type="Gene3D" id="3.10.450.240">
    <property type="match status" value="1"/>
</dbReference>
<keyword evidence="4" id="KW-0723">Serine/threonine-protein kinase</keyword>
<evidence type="ECO:0000256" key="11">
    <source>
        <dbReference type="ARBA" id="ARBA00022927"/>
    </source>
</evidence>
<dbReference type="InterPro" id="IPR000719">
    <property type="entry name" value="Prot_kinase_dom"/>
</dbReference>
<name>A0AAV2HTP4_LYMST</name>
<dbReference type="PANTHER" id="PTHR10721">
    <property type="entry name" value="MITOCHONDRIAL IMPORT INNER MEMBRANE TRANSLOCASE SUBUNIT TIM44"/>
    <property type="match status" value="1"/>
</dbReference>
<dbReference type="FunFam" id="3.30.200.20:FF:000040">
    <property type="entry name" value="Dual specificity mitogen-activated protein kinase kinase"/>
    <property type="match status" value="1"/>
</dbReference>
<dbReference type="InterPro" id="IPR017441">
    <property type="entry name" value="Protein_kinase_ATP_BS"/>
</dbReference>
<dbReference type="FunFam" id="3.10.450.240:FF:000001">
    <property type="entry name" value="Mitochondrial import inner membrane translocase subunit TIM44"/>
    <property type="match status" value="1"/>
</dbReference>
<evidence type="ECO:0000256" key="13">
    <source>
        <dbReference type="ARBA" id="ARBA00023010"/>
    </source>
</evidence>
<evidence type="ECO:0000256" key="6">
    <source>
        <dbReference type="ARBA" id="ARBA00022679"/>
    </source>
</evidence>
<dbReference type="SUPFAM" id="SSF56112">
    <property type="entry name" value="Protein kinase-like (PK-like)"/>
    <property type="match status" value="1"/>
</dbReference>
<dbReference type="Gene3D" id="3.30.200.20">
    <property type="entry name" value="Phosphorylase Kinase, domain 1"/>
    <property type="match status" value="1"/>
</dbReference>
<feature type="binding site" evidence="19">
    <location>
        <position position="184"/>
    </location>
    <ligand>
        <name>ATP</name>
        <dbReference type="ChEBI" id="CHEBI:30616"/>
    </ligand>
</feature>
<dbReference type="SMART" id="SM00666">
    <property type="entry name" value="PB1"/>
    <property type="match status" value="1"/>
</dbReference>
<evidence type="ECO:0000256" key="1">
    <source>
        <dbReference type="ARBA" id="ARBA00004443"/>
    </source>
</evidence>
<evidence type="ECO:0000256" key="17">
    <source>
        <dbReference type="ARBA" id="ARBA00063163"/>
    </source>
</evidence>
<gene>
    <name evidence="23" type="ORF">GSLYS_00011370001</name>
</gene>
<feature type="domain" description="Protein kinase" evidence="22">
    <location>
        <begin position="155"/>
        <end position="414"/>
    </location>
</feature>
<dbReference type="InterPro" id="IPR039544">
    <property type="entry name" value="Tim44-like"/>
</dbReference>
<evidence type="ECO:0000256" key="8">
    <source>
        <dbReference type="ARBA" id="ARBA00022777"/>
    </source>
</evidence>
<dbReference type="InterPro" id="IPR011009">
    <property type="entry name" value="Kinase-like_dom_sf"/>
</dbReference>
<dbReference type="GO" id="GO:0004674">
    <property type="term" value="F:protein serine/threonine kinase activity"/>
    <property type="evidence" value="ECO:0007669"/>
    <property type="project" value="UniProtKB-KW"/>
</dbReference>
<dbReference type="Proteomes" id="UP001497497">
    <property type="component" value="Unassembled WGS sequence"/>
</dbReference>
<comment type="subcellular location">
    <subcellularLocation>
        <location evidence="1">Mitochondrion inner membrane</location>
        <topology evidence="1">Peripheral membrane protein</topology>
        <orientation evidence="1">Matrix side</orientation>
    </subcellularLocation>
</comment>
<dbReference type="SMART" id="SM00220">
    <property type="entry name" value="S_TKc"/>
    <property type="match status" value="1"/>
</dbReference>
<keyword evidence="10 19" id="KW-0067">ATP-binding</keyword>
<dbReference type="InterPro" id="IPR008271">
    <property type="entry name" value="Ser/Thr_kinase_AS"/>
</dbReference>
<dbReference type="SMART" id="SM00978">
    <property type="entry name" value="Tim44"/>
    <property type="match status" value="1"/>
</dbReference>
<keyword evidence="24" id="KW-1185">Reference proteome</keyword>